<dbReference type="InterPro" id="IPR018695">
    <property type="entry name" value="DUF2194"/>
</dbReference>
<reference evidence="2 3" key="1">
    <citation type="submission" date="2020-08" db="EMBL/GenBank/DDBJ databases">
        <title>Genome public.</title>
        <authorList>
            <person name="Liu C."/>
            <person name="Sun Q."/>
        </authorList>
    </citation>
    <scope>NUCLEOTIDE SEQUENCE [LARGE SCALE GENOMIC DNA]</scope>
    <source>
        <strain evidence="2 3">NSJ-43</strain>
    </source>
</reference>
<comment type="caution">
    <text evidence="2">The sequence shown here is derived from an EMBL/GenBank/DDBJ whole genome shotgun (WGS) entry which is preliminary data.</text>
</comment>
<keyword evidence="1" id="KW-0812">Transmembrane</keyword>
<accession>A0ABR7FZD7</accession>
<dbReference type="EMBL" id="JACOPD010000004">
    <property type="protein sequence ID" value="MBC5680550.1"/>
    <property type="molecule type" value="Genomic_DNA"/>
</dbReference>
<proteinExistence type="predicted"/>
<evidence type="ECO:0000313" key="2">
    <source>
        <dbReference type="EMBL" id="MBC5680550.1"/>
    </source>
</evidence>
<keyword evidence="1" id="KW-1133">Transmembrane helix</keyword>
<keyword evidence="1" id="KW-0472">Membrane</keyword>
<gene>
    <name evidence="2" type="ORF">H8S01_06185</name>
</gene>
<dbReference type="RefSeq" id="WP_186836567.1">
    <property type="nucleotide sequence ID" value="NZ_JACOPD010000004.1"/>
</dbReference>
<dbReference type="Proteomes" id="UP000628463">
    <property type="component" value="Unassembled WGS sequence"/>
</dbReference>
<dbReference type="Pfam" id="PF09960">
    <property type="entry name" value="DUF2194"/>
    <property type="match status" value="1"/>
</dbReference>
<evidence type="ECO:0000256" key="1">
    <source>
        <dbReference type="SAM" id="Phobius"/>
    </source>
</evidence>
<feature type="transmembrane region" description="Helical" evidence="1">
    <location>
        <begin position="12"/>
        <end position="31"/>
    </location>
</feature>
<evidence type="ECO:0000313" key="3">
    <source>
        <dbReference type="Proteomes" id="UP000628463"/>
    </source>
</evidence>
<organism evidence="2 3">
    <name type="scientific">Lachnospira hominis</name>
    <name type="common">ex Liu et al. 2021</name>
    <dbReference type="NCBI Taxonomy" id="2763051"/>
    <lineage>
        <taxon>Bacteria</taxon>
        <taxon>Bacillati</taxon>
        <taxon>Bacillota</taxon>
        <taxon>Clostridia</taxon>
        <taxon>Lachnospirales</taxon>
        <taxon>Lachnospiraceae</taxon>
        <taxon>Lachnospira</taxon>
    </lineage>
</organism>
<sequence>MKNRMLSKRVYFTVSSLMMLVLFMFQFSGIIRKKYNNFDENKYAVSEKNDLNNNNVFTVLTDEDKVVKSISGYIVYIGDINTKTGNTVYEWCNYTKRNLLVYKTVSQYHRYNEKYPDAVLIDSDYVNIDSDIDTFSLLTDYGINLVFCTLPSYSAISGNQRFEQLCGISPHRESVNASGLKLYSGFLFGGEAWYTKENDPDGKFQNMKLTMPWYNTSNATKTYMSAVVESEDGSKIDNEDQPAVIWRKSHDHAYVFCINGDYIKDISGIGILTAIMSESKDLDIYPVVDSQSVIVNNFPMFSFENDDAVEKYYLRNTSSLLENVIWPDISNLAESTGARFTFMAAPQINYSDNNFVSVREMDYFFRLFSEISSEAGLTTTRDDATSIDEKLTADAGIFSNYLSNYKFTSIIARKDELENVLSSKNSLIDDVNTIVTDSQDYGGTKLFSYVNDNVINVECPVTSDKYTYSDDFRQRCFQTALAYTNIEFNMTGVCNPDDEKELWNEEIKLKSTALTSYMKNSKMFTKCSISQADKRIREFMAADYSYKQNSSYVSLDITGAQDTARFIVRLRTGEVENVSGAVCTKVEKGVYLITAQSKHVEMTIKTE</sequence>
<keyword evidence="3" id="KW-1185">Reference proteome</keyword>
<name>A0ABR7FZD7_9FIRM</name>
<protein>
    <submittedName>
        <fullName evidence="2">DUF2194 domain-containing protein</fullName>
    </submittedName>
</protein>